<comment type="caution">
    <text evidence="13">The sequence shown here is derived from an EMBL/GenBank/DDBJ whole genome shotgun (WGS) entry which is preliminary data.</text>
</comment>
<evidence type="ECO:0000313" key="13">
    <source>
        <dbReference type="EMBL" id="MDT0262268.1"/>
    </source>
</evidence>
<dbReference type="EC" id="2.4.-.-" evidence="13"/>
<feature type="compositionally biased region" description="Pro residues" evidence="9">
    <location>
        <begin position="774"/>
        <end position="787"/>
    </location>
</feature>
<evidence type="ECO:0000256" key="10">
    <source>
        <dbReference type="SAM" id="Phobius"/>
    </source>
</evidence>
<proteinExistence type="predicted"/>
<dbReference type="PANTHER" id="PTHR32282">
    <property type="entry name" value="BINDING PROTEIN TRANSPEPTIDASE, PUTATIVE-RELATED"/>
    <property type="match status" value="1"/>
</dbReference>
<keyword evidence="3 13" id="KW-0328">Glycosyltransferase</keyword>
<comment type="catalytic activity">
    <reaction evidence="7">
        <text>Preferential cleavage: (Ac)2-L-Lys-D-Ala-|-D-Ala. Also transpeptidation of peptidyl-alanyl moieties that are N-acyl substituents of D-alanine.</text>
        <dbReference type="EC" id="3.4.16.4"/>
    </reaction>
</comment>
<keyword evidence="1" id="KW-0121">Carboxypeptidase</keyword>
<dbReference type="InterPro" id="IPR001264">
    <property type="entry name" value="Glyco_trans_51"/>
</dbReference>
<feature type="region of interest" description="Disordered" evidence="9">
    <location>
        <begin position="587"/>
        <end position="607"/>
    </location>
</feature>
<keyword evidence="5" id="KW-0378">Hydrolase</keyword>
<dbReference type="PRINTS" id="PR01217">
    <property type="entry name" value="PRICHEXTENSN"/>
</dbReference>
<dbReference type="PANTHER" id="PTHR32282:SF34">
    <property type="entry name" value="PENICILLIN-BINDING PROTEIN 1A"/>
    <property type="match status" value="1"/>
</dbReference>
<dbReference type="GO" id="GO:0016757">
    <property type="term" value="F:glycosyltransferase activity"/>
    <property type="evidence" value="ECO:0007669"/>
    <property type="project" value="UniProtKB-KW"/>
</dbReference>
<evidence type="ECO:0000256" key="3">
    <source>
        <dbReference type="ARBA" id="ARBA00022676"/>
    </source>
</evidence>
<evidence type="ECO:0000256" key="4">
    <source>
        <dbReference type="ARBA" id="ARBA00022679"/>
    </source>
</evidence>
<accession>A0ABU2JDB3</accession>
<gene>
    <name evidence="13" type="ORF">RM423_12790</name>
</gene>
<dbReference type="Pfam" id="PF00912">
    <property type="entry name" value="Transgly"/>
    <property type="match status" value="1"/>
</dbReference>
<feature type="domain" description="Penicillin-binding protein transpeptidase" evidence="11">
    <location>
        <begin position="365"/>
        <end position="628"/>
    </location>
</feature>
<feature type="region of interest" description="Disordered" evidence="9">
    <location>
        <begin position="672"/>
        <end position="816"/>
    </location>
</feature>
<dbReference type="RefSeq" id="WP_311423417.1">
    <property type="nucleotide sequence ID" value="NZ_JAVREH010000015.1"/>
</dbReference>
<evidence type="ECO:0000256" key="6">
    <source>
        <dbReference type="ARBA" id="ARBA00023268"/>
    </source>
</evidence>
<dbReference type="EMBL" id="JAVREH010000015">
    <property type="protein sequence ID" value="MDT0262268.1"/>
    <property type="molecule type" value="Genomic_DNA"/>
</dbReference>
<evidence type="ECO:0000313" key="14">
    <source>
        <dbReference type="Proteomes" id="UP001183176"/>
    </source>
</evidence>
<evidence type="ECO:0000256" key="5">
    <source>
        <dbReference type="ARBA" id="ARBA00022801"/>
    </source>
</evidence>
<keyword evidence="6" id="KW-0511">Multifunctional enzyme</keyword>
<evidence type="ECO:0000256" key="9">
    <source>
        <dbReference type="SAM" id="MobiDB-lite"/>
    </source>
</evidence>
<name>A0ABU2JDB3_9ACTN</name>
<feature type="compositionally biased region" description="Low complexity" evidence="9">
    <location>
        <begin position="788"/>
        <end position="816"/>
    </location>
</feature>
<feature type="compositionally biased region" description="Low complexity" evidence="9">
    <location>
        <begin position="687"/>
        <end position="773"/>
    </location>
</feature>
<evidence type="ECO:0000256" key="1">
    <source>
        <dbReference type="ARBA" id="ARBA00022645"/>
    </source>
</evidence>
<keyword evidence="10" id="KW-1133">Transmembrane helix</keyword>
<feature type="domain" description="Glycosyl transferase family 51" evidence="12">
    <location>
        <begin position="94"/>
        <end position="268"/>
    </location>
</feature>
<evidence type="ECO:0000256" key="7">
    <source>
        <dbReference type="ARBA" id="ARBA00034000"/>
    </source>
</evidence>
<sequence>MPEQPRPGPRAAQSPDGRNAGWWRRHRQAKRRRLAKMSTGKRILRRIGLLATWLLALFALLSTVLVIGVYSVVHVPSPDELKTNQTATLQYADGSTMATIDGGENRTSVPLSKVPVYVRDAVLAAEDRGFYSEPGISVRGTLRAAVNDVKGGSTQGGSTITQQYVKNAYLNSDQTLGRKLKELAISLKLSRQYSKDDILENYLNTIYFGRSAYGIQAAANAYFGVSVDKVNRSQGALLAAVIKSPEYYDPAATPAAARDRWTYVVDGMVSTGKLTPEQRAALRFPATIKVRTSDSALDGPLGLVWRQVKAEMTADGIDPASINTQGLRIKTTIDRSAQKAAQDAITQTFADRTPQQKNIRPALAAIDPANGGVLAYYGGSSGTGFDYANGYRPPGSSFKPYTLATALTQNVQGKKPAYALSSTFDGSYQVVINGTTIQNDPGDEQYSGRTTLAFAMKASLNTTFDGLANVIGPPNVAATAHAMGIAKERVDNGKPTLVNAAGQTTFGIGIGDSDYAVRPLDQAVGFATIADGGVTHRPHFVRQVSDNTGKVVYRSNDAGDRSLDPKVANNVGLAVKPVADWSARALADGRESGSKTGTAGIQGDQNGNNSDAWMVGYTPQVSAAVWVGSGKTQPIFNANGNPEYGRDLPGSTWKLFMDNYLAGKPKLPLPSAQLIGEPAAPTPTYTPSPSVTLSSVPPSTSAAPSSTPPTTSAAPSSSAPVSSAPVSSAPVSSAPASSAPVSSAPVSSAPASSAPVSSAPVPSVPPSSSGAVSTPPPSTPSSQPAPPSSSARPVPTGTATTRAPARPTGSPAVPAG</sequence>
<feature type="region of interest" description="Disordered" evidence="9">
    <location>
        <begin position="1"/>
        <end position="25"/>
    </location>
</feature>
<reference evidence="14" key="1">
    <citation type="submission" date="2023-07" db="EMBL/GenBank/DDBJ databases">
        <title>30 novel species of actinomycetes from the DSMZ collection.</title>
        <authorList>
            <person name="Nouioui I."/>
        </authorList>
    </citation>
    <scope>NUCLEOTIDE SEQUENCE [LARGE SCALE GENOMIC DNA]</scope>
    <source>
        <strain evidence="14">DSM 44399</strain>
    </source>
</reference>
<keyword evidence="10" id="KW-0472">Membrane</keyword>
<dbReference type="Gene3D" id="3.40.710.10">
    <property type="entry name" value="DD-peptidase/beta-lactamase superfamily"/>
    <property type="match status" value="1"/>
</dbReference>
<dbReference type="Gene3D" id="1.10.3810.10">
    <property type="entry name" value="Biosynthetic peptidoglycan transglycosylase-like"/>
    <property type="match status" value="1"/>
</dbReference>
<keyword evidence="2" id="KW-0645">Protease</keyword>
<dbReference type="InterPro" id="IPR023346">
    <property type="entry name" value="Lysozyme-like_dom_sf"/>
</dbReference>
<evidence type="ECO:0000256" key="2">
    <source>
        <dbReference type="ARBA" id="ARBA00022670"/>
    </source>
</evidence>
<dbReference type="Proteomes" id="UP001183176">
    <property type="component" value="Unassembled WGS sequence"/>
</dbReference>
<evidence type="ECO:0000259" key="11">
    <source>
        <dbReference type="Pfam" id="PF00905"/>
    </source>
</evidence>
<evidence type="ECO:0000256" key="8">
    <source>
        <dbReference type="ARBA" id="ARBA00049902"/>
    </source>
</evidence>
<keyword evidence="10" id="KW-0812">Transmembrane</keyword>
<dbReference type="SUPFAM" id="SSF53955">
    <property type="entry name" value="Lysozyme-like"/>
    <property type="match status" value="1"/>
</dbReference>
<dbReference type="SUPFAM" id="SSF56601">
    <property type="entry name" value="beta-lactamase/transpeptidase-like"/>
    <property type="match status" value="1"/>
</dbReference>
<organism evidence="13 14">
    <name type="scientific">Jatrophihabitans lederbergiae</name>
    <dbReference type="NCBI Taxonomy" id="3075547"/>
    <lineage>
        <taxon>Bacteria</taxon>
        <taxon>Bacillati</taxon>
        <taxon>Actinomycetota</taxon>
        <taxon>Actinomycetes</taxon>
        <taxon>Jatrophihabitantales</taxon>
        <taxon>Jatrophihabitantaceae</taxon>
        <taxon>Jatrophihabitans</taxon>
    </lineage>
</organism>
<dbReference type="Pfam" id="PF00905">
    <property type="entry name" value="Transpeptidase"/>
    <property type="match status" value="1"/>
</dbReference>
<dbReference type="InterPro" id="IPR001460">
    <property type="entry name" value="PCN-bd_Tpept"/>
</dbReference>
<keyword evidence="14" id="KW-1185">Reference proteome</keyword>
<dbReference type="InterPro" id="IPR012338">
    <property type="entry name" value="Beta-lactam/transpept-like"/>
</dbReference>
<keyword evidence="4 13" id="KW-0808">Transferase</keyword>
<dbReference type="InterPro" id="IPR036950">
    <property type="entry name" value="PBP_transglycosylase"/>
</dbReference>
<evidence type="ECO:0000259" key="12">
    <source>
        <dbReference type="Pfam" id="PF00912"/>
    </source>
</evidence>
<protein>
    <submittedName>
        <fullName evidence="13">Transglycosylase domain-containing protein</fullName>
        <ecNumber evidence="13">2.4.-.-</ecNumber>
    </submittedName>
</protein>
<dbReference type="InterPro" id="IPR050396">
    <property type="entry name" value="Glycosyltr_51/Transpeptidase"/>
</dbReference>
<comment type="catalytic activity">
    <reaction evidence="8">
        <text>[GlcNAc-(1-&gt;4)-Mur2Ac(oyl-L-Ala-gamma-D-Glu-L-Lys-D-Ala-D-Ala)](n)-di-trans,octa-cis-undecaprenyl diphosphate + beta-D-GlcNAc-(1-&gt;4)-Mur2Ac(oyl-L-Ala-gamma-D-Glu-L-Lys-D-Ala-D-Ala)-di-trans,octa-cis-undecaprenyl diphosphate = [GlcNAc-(1-&gt;4)-Mur2Ac(oyl-L-Ala-gamma-D-Glu-L-Lys-D-Ala-D-Ala)](n+1)-di-trans,octa-cis-undecaprenyl diphosphate + di-trans,octa-cis-undecaprenyl diphosphate + H(+)</text>
        <dbReference type="Rhea" id="RHEA:23708"/>
        <dbReference type="Rhea" id="RHEA-COMP:9602"/>
        <dbReference type="Rhea" id="RHEA-COMP:9603"/>
        <dbReference type="ChEBI" id="CHEBI:15378"/>
        <dbReference type="ChEBI" id="CHEBI:58405"/>
        <dbReference type="ChEBI" id="CHEBI:60033"/>
        <dbReference type="ChEBI" id="CHEBI:78435"/>
        <dbReference type="EC" id="2.4.99.28"/>
    </reaction>
</comment>
<feature type="compositionally biased region" description="Polar residues" evidence="9">
    <location>
        <begin position="594"/>
        <end position="607"/>
    </location>
</feature>
<feature type="transmembrane region" description="Helical" evidence="10">
    <location>
        <begin position="47"/>
        <end position="73"/>
    </location>
</feature>